<gene>
    <name evidence="4" type="ORF">OCTVUL_1B020739</name>
</gene>
<name>A0AA36AIS0_OCTVU</name>
<sequence length="130" mass="14811">MTVLRLVLLLSPAFYYDNYYLFHLLNVNMSGGHFDPCECIWNHENAMRRLIQILRTSQSHCTNDQCLQEMPSLPEGPDGDFSSMMFITLGWIVIATALFLLRPASLRNTSSMKSDRRSDSPDTQPPAPTQ</sequence>
<keyword evidence="5" id="KW-1185">Reference proteome</keyword>
<keyword evidence="3" id="KW-0472">Membrane</keyword>
<evidence type="ECO:0000256" key="2">
    <source>
        <dbReference type="SAM" id="MobiDB-lite"/>
    </source>
</evidence>
<accession>A0AA36AIS0</accession>
<protein>
    <recommendedName>
        <fullName evidence="1">Small integral membrane protein 14</fullName>
    </recommendedName>
</protein>
<dbReference type="Proteomes" id="UP001162480">
    <property type="component" value="Chromosome 1"/>
</dbReference>
<evidence type="ECO:0000256" key="1">
    <source>
        <dbReference type="ARBA" id="ARBA00017902"/>
    </source>
</evidence>
<dbReference type="InterPro" id="IPR020309">
    <property type="entry name" value="Smim-14"/>
</dbReference>
<dbReference type="AlphaFoldDB" id="A0AA36AIS0"/>
<dbReference type="Pfam" id="PF11027">
    <property type="entry name" value="DUF2615"/>
    <property type="match status" value="1"/>
</dbReference>
<organism evidence="4 5">
    <name type="scientific">Octopus vulgaris</name>
    <name type="common">Common octopus</name>
    <dbReference type="NCBI Taxonomy" id="6645"/>
    <lineage>
        <taxon>Eukaryota</taxon>
        <taxon>Metazoa</taxon>
        <taxon>Spiralia</taxon>
        <taxon>Lophotrochozoa</taxon>
        <taxon>Mollusca</taxon>
        <taxon>Cephalopoda</taxon>
        <taxon>Coleoidea</taxon>
        <taxon>Octopodiformes</taxon>
        <taxon>Octopoda</taxon>
        <taxon>Incirrata</taxon>
        <taxon>Octopodidae</taxon>
        <taxon>Octopus</taxon>
    </lineage>
</organism>
<proteinExistence type="predicted"/>
<evidence type="ECO:0000313" key="4">
    <source>
        <dbReference type="EMBL" id="CAI9716278.1"/>
    </source>
</evidence>
<feature type="region of interest" description="Disordered" evidence="2">
    <location>
        <begin position="108"/>
        <end position="130"/>
    </location>
</feature>
<keyword evidence="3" id="KW-1133">Transmembrane helix</keyword>
<evidence type="ECO:0000256" key="3">
    <source>
        <dbReference type="SAM" id="Phobius"/>
    </source>
</evidence>
<dbReference type="EMBL" id="OX597814">
    <property type="protein sequence ID" value="CAI9716278.1"/>
    <property type="molecule type" value="Genomic_DNA"/>
</dbReference>
<dbReference type="PANTHER" id="PTHR31019">
    <property type="entry name" value="SMALL INTEGRAL MEMBRANE PROTEIN 14"/>
    <property type="match status" value="1"/>
</dbReference>
<dbReference type="PANTHER" id="PTHR31019:SF1">
    <property type="entry name" value="SMALL INTEGRAL MEMBRANE PROTEIN 14"/>
    <property type="match status" value="1"/>
</dbReference>
<evidence type="ECO:0000313" key="5">
    <source>
        <dbReference type="Proteomes" id="UP001162480"/>
    </source>
</evidence>
<feature type="transmembrane region" description="Helical" evidence="3">
    <location>
        <begin position="81"/>
        <end position="101"/>
    </location>
</feature>
<reference evidence="4" key="1">
    <citation type="submission" date="2023-08" db="EMBL/GenBank/DDBJ databases">
        <authorList>
            <person name="Alioto T."/>
            <person name="Alioto T."/>
            <person name="Gomez Garrido J."/>
        </authorList>
    </citation>
    <scope>NUCLEOTIDE SEQUENCE</scope>
</reference>
<dbReference type="GO" id="GO:0005783">
    <property type="term" value="C:endoplasmic reticulum"/>
    <property type="evidence" value="ECO:0007669"/>
    <property type="project" value="TreeGrafter"/>
</dbReference>
<keyword evidence="3" id="KW-0812">Transmembrane</keyword>